<dbReference type="Proteomes" id="UP000708208">
    <property type="component" value="Unassembled WGS sequence"/>
</dbReference>
<feature type="transmembrane region" description="Helical" evidence="13">
    <location>
        <begin position="145"/>
        <end position="168"/>
    </location>
</feature>
<evidence type="ECO:0000256" key="1">
    <source>
        <dbReference type="ARBA" id="ARBA00004477"/>
    </source>
</evidence>
<dbReference type="GO" id="GO:0005789">
    <property type="term" value="C:endoplasmic reticulum membrane"/>
    <property type="evidence" value="ECO:0007669"/>
    <property type="project" value="UniProtKB-SubCell"/>
</dbReference>
<dbReference type="PANTHER" id="PTHR10556:SF57">
    <property type="entry name" value="3-OXO-5-ALPHA-STEROID 4-DEHYDROGENASE 1"/>
    <property type="match status" value="1"/>
</dbReference>
<keyword evidence="16" id="KW-1185">Reference proteome</keyword>
<dbReference type="PROSITE" id="PS50244">
    <property type="entry name" value="S5A_REDUCTASE"/>
    <property type="match status" value="1"/>
</dbReference>
<gene>
    <name evidence="15" type="ORF">AFUS01_LOCUS46021</name>
</gene>
<accession>A0A8J2LQ99</accession>
<keyword evidence="11" id="KW-0443">Lipid metabolism</keyword>
<dbReference type="InterPro" id="IPR039357">
    <property type="entry name" value="SRD5A/TECR"/>
</dbReference>
<keyword evidence="9 13" id="KW-1133">Transmembrane helix</keyword>
<comment type="caution">
    <text evidence="15">The sequence shown here is derived from an EMBL/GenBank/DDBJ whole genome shotgun (WGS) entry which is preliminary data.</text>
</comment>
<organism evidence="15 16">
    <name type="scientific">Allacma fusca</name>
    <dbReference type="NCBI Taxonomy" id="39272"/>
    <lineage>
        <taxon>Eukaryota</taxon>
        <taxon>Metazoa</taxon>
        <taxon>Ecdysozoa</taxon>
        <taxon>Arthropoda</taxon>
        <taxon>Hexapoda</taxon>
        <taxon>Collembola</taxon>
        <taxon>Symphypleona</taxon>
        <taxon>Sminthuridae</taxon>
        <taxon>Allacma</taxon>
    </lineage>
</organism>
<feature type="transmembrane region" description="Helical" evidence="13">
    <location>
        <begin position="82"/>
        <end position="100"/>
    </location>
</feature>
<dbReference type="OrthoDB" id="5788137at2759"/>
<keyword evidence="4 13" id="KW-0812">Transmembrane</keyword>
<evidence type="ECO:0000313" key="15">
    <source>
        <dbReference type="EMBL" id="CAG7836824.1"/>
    </source>
</evidence>
<evidence type="ECO:0000256" key="11">
    <source>
        <dbReference type="ARBA" id="ARBA00023098"/>
    </source>
</evidence>
<evidence type="ECO:0000256" key="9">
    <source>
        <dbReference type="ARBA" id="ARBA00022989"/>
    </source>
</evidence>
<keyword evidence="12 13" id="KW-0472">Membrane</keyword>
<dbReference type="AlphaFoldDB" id="A0A8J2LQ99"/>
<evidence type="ECO:0000256" key="3">
    <source>
        <dbReference type="ARBA" id="ARBA00007742"/>
    </source>
</evidence>
<protein>
    <recommendedName>
        <fullName evidence="14">3-oxo-5-alpha-steroid 4-dehydrogenase C-terminal domain-containing protein</fullName>
    </recommendedName>
</protein>
<keyword evidence="5" id="KW-0221">Differentiation</keyword>
<comment type="subcellular location">
    <subcellularLocation>
        <location evidence="1">Endoplasmic reticulum membrane</location>
        <topology evidence="1">Multi-pass membrane protein</topology>
    </subcellularLocation>
    <subcellularLocation>
        <location evidence="2">Microsome membrane</location>
    </subcellularLocation>
</comment>
<dbReference type="GO" id="GO:0030154">
    <property type="term" value="P:cell differentiation"/>
    <property type="evidence" value="ECO:0007669"/>
    <property type="project" value="UniProtKB-KW"/>
</dbReference>
<evidence type="ECO:0000313" key="16">
    <source>
        <dbReference type="Proteomes" id="UP000708208"/>
    </source>
</evidence>
<evidence type="ECO:0000256" key="2">
    <source>
        <dbReference type="ARBA" id="ARBA00004524"/>
    </source>
</evidence>
<evidence type="ECO:0000256" key="7">
    <source>
        <dbReference type="ARBA" id="ARBA00022848"/>
    </source>
</evidence>
<name>A0A8J2LQ99_9HEXA</name>
<evidence type="ECO:0000256" key="13">
    <source>
        <dbReference type="SAM" id="Phobius"/>
    </source>
</evidence>
<sequence>MDILEPLLPTTDEELVTVLGIIHVIGAIITFTTAIFPIPYGRYSDTVKFTGITIGGQNLWRCFCVTWITPLIVGMVTPNRMLVHPLNVLALLMYISHYVYRSMIYPNLFMKNASCWPIESAMTAILACAFNGFIQSFHLLNVHRINGLGTVGLLGIFLFVTGLSVNVYHDKLLANLRQKSGKGQTRAGKYHIPRGGLFEYISAANYFGEIVEWWGLALFTRGFPQVMFGVTTIALIGVRGWQHHQFYKKTFGRAYPPQRKKRHIRKVYLLEEIIQNFPTRKIIILKKMFIKH</sequence>
<evidence type="ECO:0000259" key="14">
    <source>
        <dbReference type="Pfam" id="PF02544"/>
    </source>
</evidence>
<keyword evidence="8" id="KW-0521">NADP</keyword>
<dbReference type="Pfam" id="PF02544">
    <property type="entry name" value="Steroid_dh"/>
    <property type="match status" value="1"/>
</dbReference>
<feature type="transmembrane region" description="Helical" evidence="13">
    <location>
        <begin position="15"/>
        <end position="38"/>
    </location>
</feature>
<comment type="similarity">
    <text evidence="3">Belongs to the steroid 5-alpha reductase family.</text>
</comment>
<evidence type="ECO:0000256" key="5">
    <source>
        <dbReference type="ARBA" id="ARBA00022782"/>
    </source>
</evidence>
<proteinExistence type="inferred from homology"/>
<feature type="transmembrane region" description="Helical" evidence="13">
    <location>
        <begin position="59"/>
        <end position="76"/>
    </location>
</feature>
<dbReference type="GO" id="GO:0003865">
    <property type="term" value="F:3-oxo-5-alpha-steroid 4-dehydrogenase activity"/>
    <property type="evidence" value="ECO:0007669"/>
    <property type="project" value="TreeGrafter"/>
</dbReference>
<evidence type="ECO:0000256" key="6">
    <source>
        <dbReference type="ARBA" id="ARBA00022824"/>
    </source>
</evidence>
<dbReference type="PANTHER" id="PTHR10556">
    <property type="entry name" value="3-OXO-5-ALPHA-STEROID 4-DEHYDROGENASE"/>
    <property type="match status" value="1"/>
</dbReference>
<keyword evidence="7" id="KW-0492">Microsome</keyword>
<evidence type="ECO:0000256" key="4">
    <source>
        <dbReference type="ARBA" id="ARBA00022692"/>
    </source>
</evidence>
<evidence type="ECO:0000256" key="12">
    <source>
        <dbReference type="ARBA" id="ARBA00023136"/>
    </source>
</evidence>
<dbReference type="EMBL" id="CAJVCH010571171">
    <property type="protein sequence ID" value="CAG7836824.1"/>
    <property type="molecule type" value="Genomic_DNA"/>
</dbReference>
<dbReference type="GO" id="GO:0006694">
    <property type="term" value="P:steroid biosynthetic process"/>
    <property type="evidence" value="ECO:0007669"/>
    <property type="project" value="TreeGrafter"/>
</dbReference>
<keyword evidence="10" id="KW-0560">Oxidoreductase</keyword>
<feature type="domain" description="3-oxo-5-alpha-steroid 4-dehydrogenase C-terminal" evidence="14">
    <location>
        <begin position="117"/>
        <end position="260"/>
    </location>
</feature>
<dbReference type="InterPro" id="IPR001104">
    <property type="entry name" value="3-oxo-5_a-steroid_4-DH_C"/>
</dbReference>
<reference evidence="15" key="1">
    <citation type="submission" date="2021-06" db="EMBL/GenBank/DDBJ databases">
        <authorList>
            <person name="Hodson N. C."/>
            <person name="Mongue J. A."/>
            <person name="Jaron S. K."/>
        </authorList>
    </citation>
    <scope>NUCLEOTIDE SEQUENCE</scope>
</reference>
<evidence type="ECO:0000256" key="10">
    <source>
        <dbReference type="ARBA" id="ARBA00023002"/>
    </source>
</evidence>
<keyword evidence="6" id="KW-0256">Endoplasmic reticulum</keyword>
<feature type="transmembrane region" description="Helical" evidence="13">
    <location>
        <begin position="121"/>
        <end position="139"/>
    </location>
</feature>
<evidence type="ECO:0000256" key="8">
    <source>
        <dbReference type="ARBA" id="ARBA00022857"/>
    </source>
</evidence>